<gene>
    <name evidence="2" type="ORF">SGCZBJ_09230</name>
</gene>
<feature type="compositionally biased region" description="Basic and acidic residues" evidence="1">
    <location>
        <begin position="31"/>
        <end position="45"/>
    </location>
</feature>
<comment type="caution">
    <text evidence="2">The sequence shown here is derived from an EMBL/GenBank/DDBJ whole genome shotgun (WGS) entry which is preliminary data.</text>
</comment>
<keyword evidence="3" id="KW-1185">Reference proteome</keyword>
<evidence type="ECO:0000256" key="1">
    <source>
        <dbReference type="SAM" id="MobiDB-lite"/>
    </source>
</evidence>
<protein>
    <submittedName>
        <fullName evidence="2">Uncharacterized protein</fullName>
    </submittedName>
</protein>
<feature type="region of interest" description="Disordered" evidence="1">
    <location>
        <begin position="1"/>
        <end position="45"/>
    </location>
</feature>
<name>A0A2N5DKB7_9CAUL</name>
<evidence type="ECO:0000313" key="2">
    <source>
        <dbReference type="EMBL" id="PLR26518.1"/>
    </source>
</evidence>
<dbReference type="Proteomes" id="UP000234479">
    <property type="component" value="Unassembled WGS sequence"/>
</dbReference>
<accession>A0A2N5DKB7</accession>
<feature type="compositionally biased region" description="Basic and acidic residues" evidence="1">
    <location>
        <begin position="1"/>
        <end position="11"/>
    </location>
</feature>
<reference evidence="2 3" key="1">
    <citation type="submission" date="2017-12" db="EMBL/GenBank/DDBJ databases">
        <title>The genome sequence of Caulobacter sp. 410.</title>
        <authorList>
            <person name="Gao J."/>
            <person name="Mao X."/>
            <person name="Sun J."/>
        </authorList>
    </citation>
    <scope>NUCLEOTIDE SEQUENCE [LARGE SCALE GENOMIC DNA]</scope>
    <source>
        <strain evidence="2 3">410</strain>
    </source>
</reference>
<dbReference type="AlphaFoldDB" id="A0A2N5DKB7"/>
<evidence type="ECO:0000313" key="3">
    <source>
        <dbReference type="Proteomes" id="UP000234479"/>
    </source>
</evidence>
<sequence length="69" mass="7700">MRANGVRDENLALRQAQGEVFERPASGPHPELVEGRGPRAEPEHHSVLPLRARHCWTSRCLRPLGPGSR</sequence>
<proteinExistence type="predicted"/>
<organism evidence="2 3">
    <name type="scientific">Caulobacter zeae</name>
    <dbReference type="NCBI Taxonomy" id="2055137"/>
    <lineage>
        <taxon>Bacteria</taxon>
        <taxon>Pseudomonadati</taxon>
        <taxon>Pseudomonadota</taxon>
        <taxon>Alphaproteobacteria</taxon>
        <taxon>Caulobacterales</taxon>
        <taxon>Caulobacteraceae</taxon>
        <taxon>Caulobacter</taxon>
    </lineage>
</organism>
<dbReference type="EMBL" id="PJRS01000018">
    <property type="protein sequence ID" value="PLR26518.1"/>
    <property type="molecule type" value="Genomic_DNA"/>
</dbReference>